<sequence>MNSHDPADTTPRAIYKFLFWVLLSVLLIYYLLEHVPGGIADADELVLKHQLKRGAWVYVTHYGAPATDLDTLRFYLSDPIPGADEEILKNLNERNSFVITDSALEDVMIRETEDGVGITVKGAVYRYFSKQYTQSDGLQSYRVSLYQQDERG</sequence>
<accession>A0ABS9IB00</accession>
<evidence type="ECO:0000256" key="1">
    <source>
        <dbReference type="SAM" id="Phobius"/>
    </source>
</evidence>
<organism evidence="2 3">
    <name type="scientific">Pseudomonas petrae</name>
    <dbReference type="NCBI Taxonomy" id="2912190"/>
    <lineage>
        <taxon>Bacteria</taxon>
        <taxon>Pseudomonadati</taxon>
        <taxon>Pseudomonadota</taxon>
        <taxon>Gammaproteobacteria</taxon>
        <taxon>Pseudomonadales</taxon>
        <taxon>Pseudomonadaceae</taxon>
        <taxon>Pseudomonas</taxon>
    </lineage>
</organism>
<reference evidence="2" key="1">
    <citation type="submission" date="2022-01" db="EMBL/GenBank/DDBJ databases">
        <title>Pseudomonas sp. nov. isolated from Antarctic regolith.</title>
        <authorList>
            <person name="Novakova D."/>
            <person name="Sedlar K."/>
        </authorList>
    </citation>
    <scope>NUCLEOTIDE SEQUENCE</scope>
    <source>
        <strain evidence="2">P2647</strain>
    </source>
</reference>
<protein>
    <submittedName>
        <fullName evidence="2">Uncharacterized protein</fullName>
    </submittedName>
</protein>
<keyword evidence="1" id="KW-1133">Transmembrane helix</keyword>
<dbReference type="RefSeq" id="WP_237253849.1">
    <property type="nucleotide sequence ID" value="NZ_JAKJXE010000018.1"/>
</dbReference>
<evidence type="ECO:0000313" key="2">
    <source>
        <dbReference type="EMBL" id="MCF7544426.1"/>
    </source>
</evidence>
<dbReference type="Proteomes" id="UP001162905">
    <property type="component" value="Unassembled WGS sequence"/>
</dbReference>
<keyword evidence="1" id="KW-0472">Membrane</keyword>
<proteinExistence type="predicted"/>
<name>A0ABS9IB00_9PSED</name>
<feature type="transmembrane region" description="Helical" evidence="1">
    <location>
        <begin position="13"/>
        <end position="32"/>
    </location>
</feature>
<keyword evidence="3" id="KW-1185">Reference proteome</keyword>
<gene>
    <name evidence="2" type="ORF">L4G47_19725</name>
</gene>
<evidence type="ECO:0000313" key="3">
    <source>
        <dbReference type="Proteomes" id="UP001162905"/>
    </source>
</evidence>
<dbReference type="EMBL" id="JAKJXH010000022">
    <property type="protein sequence ID" value="MCF7544426.1"/>
    <property type="molecule type" value="Genomic_DNA"/>
</dbReference>
<comment type="caution">
    <text evidence="2">The sequence shown here is derived from an EMBL/GenBank/DDBJ whole genome shotgun (WGS) entry which is preliminary data.</text>
</comment>
<keyword evidence="1" id="KW-0812">Transmembrane</keyword>